<keyword evidence="9" id="KW-0732">Signal</keyword>
<evidence type="ECO:0000313" key="12">
    <source>
        <dbReference type="Proteomes" id="UP000560470"/>
    </source>
</evidence>
<dbReference type="InterPro" id="IPR019800">
    <property type="entry name" value="Glyco_hydro_3_AS"/>
</dbReference>
<dbReference type="PANTHER" id="PTHR42715">
    <property type="entry name" value="BETA-GLUCOSIDASE"/>
    <property type="match status" value="1"/>
</dbReference>
<sequence length="753" mass="80583">MSTRLLMLLLSFLALAATAQDDVVERLLAQMTPEEKVAQLSLLGIKETPTGTVVDQNGLEERPTITVGSVIGAYGADLTRQLQKQAVQGSRLHIPLLFTLDVIHGFRTVFPVPLAEAAAWDAQLTQRSARALAVEATASGVHWTYAPVVDIARDPRWGRVVEGAGEDPFLGSILAAARVRGFHGSGPPDNSYMMATAKHFVAYGAGEGGRDYNVADLSERTLMEVYLPPFQAAVAAGVDAIMPAFNEVAATPMNSNKALLTGLLRQKLGFTGIIVSDYSAVEELIQHGIARTPSDAAWLSFNAGINIEMASQTYRQHLPTLLRNGQVSMADVDEAVRRVLKAKQRLGLFEDPYRYSDPIREANSANIPQHRALAREAGQKSIVLLKNSGQLLPLSKKLRRLLVVGSLAKDAAATLGPASWPGTPIGAVTVLQGIQNAVSTDTDVTYLPGASPSSADTQGIAAAEKAARDVDVVVAVLGENAEYSGEGQSRAELGLPGGQDALLRALLDTGRPVVVILMNGRPLVFTQPLQQAPALLETWFLGSEMGHAVADVLFGDVNPSGKLPITFPRSIGQVPLYYAHKNTGRPNSNIDGSPSGYRSNYMDINDTPAYPFGFGLSYTTFSYSTPKLSSTRLASTQTLTVEVTVTNTGKRAGDEIVQLYLRDDVASVTRPVRQLRGFSKVHLAPGEAQSVTFTLDQEDFALLDMNLSPVVEAGTFTVFVGADSTATQQAQFEVTDSRQLSIPGQSVPQVQPN</sequence>
<feature type="chain" id="PRO_5030636333" description="Beta-D-glucoside glucohydrolase" evidence="9">
    <location>
        <begin position="20"/>
        <end position="753"/>
    </location>
</feature>
<proteinExistence type="inferred from homology"/>
<dbReference type="FunFam" id="3.20.20.300:FF:000005">
    <property type="entry name" value="Periplasmic beta-glucosidase"/>
    <property type="match status" value="1"/>
</dbReference>
<dbReference type="InterPro" id="IPR017853">
    <property type="entry name" value="GH"/>
</dbReference>
<dbReference type="FunFam" id="2.60.40.10:FF:000495">
    <property type="entry name" value="Periplasmic beta-glucosidase"/>
    <property type="match status" value="1"/>
</dbReference>
<evidence type="ECO:0000256" key="7">
    <source>
        <dbReference type="ARBA" id="ARBA00032594"/>
    </source>
</evidence>
<dbReference type="InterPro" id="IPR002772">
    <property type="entry name" value="Glyco_hydro_3_C"/>
</dbReference>
<dbReference type="RefSeq" id="WP_177032790.1">
    <property type="nucleotide sequence ID" value="NZ_JACAOZ010000004.1"/>
</dbReference>
<dbReference type="GO" id="GO:0005975">
    <property type="term" value="P:carbohydrate metabolic process"/>
    <property type="evidence" value="ECO:0007669"/>
    <property type="project" value="InterPro"/>
</dbReference>
<dbReference type="PANTHER" id="PTHR42715:SF10">
    <property type="entry name" value="BETA-GLUCOSIDASE"/>
    <property type="match status" value="1"/>
</dbReference>
<dbReference type="InterPro" id="IPR036881">
    <property type="entry name" value="Glyco_hydro_3_C_sf"/>
</dbReference>
<keyword evidence="2 8" id="KW-0378">Hydrolase</keyword>
<dbReference type="PRINTS" id="PR00133">
    <property type="entry name" value="GLHYDRLASE3"/>
</dbReference>
<dbReference type="EMBL" id="JACAOZ010000004">
    <property type="protein sequence ID" value="NVZ55592.1"/>
    <property type="molecule type" value="Genomic_DNA"/>
</dbReference>
<organism evidence="11 12">
    <name type="scientific">Pseudomonas edaphica</name>
    <dbReference type="NCBI Taxonomy" id="2006980"/>
    <lineage>
        <taxon>Bacteria</taxon>
        <taxon>Pseudomonadati</taxon>
        <taxon>Pseudomonadota</taxon>
        <taxon>Gammaproteobacteria</taxon>
        <taxon>Pseudomonadales</taxon>
        <taxon>Pseudomonadaceae</taxon>
        <taxon>Pseudomonas</taxon>
    </lineage>
</organism>
<gene>
    <name evidence="11" type="ORF">HX797_04890</name>
</gene>
<dbReference type="SUPFAM" id="SSF51445">
    <property type="entry name" value="(Trans)glycosidases"/>
    <property type="match status" value="1"/>
</dbReference>
<evidence type="ECO:0000256" key="3">
    <source>
        <dbReference type="ARBA" id="ARBA00023277"/>
    </source>
</evidence>
<comment type="caution">
    <text evidence="11">The sequence shown here is derived from an EMBL/GenBank/DDBJ whole genome shotgun (WGS) entry which is preliminary data.</text>
</comment>
<evidence type="ECO:0000256" key="2">
    <source>
        <dbReference type="ARBA" id="ARBA00022801"/>
    </source>
</evidence>
<feature type="signal peptide" evidence="9">
    <location>
        <begin position="1"/>
        <end position="19"/>
    </location>
</feature>
<reference evidence="11 12" key="1">
    <citation type="submission" date="2020-04" db="EMBL/GenBank/DDBJ databases">
        <title>Molecular characterization of pseudomonads from Agaricus bisporus reveal novel blotch 2 pathogens in Western Europe.</title>
        <authorList>
            <person name="Taparia T."/>
            <person name="Krijger M."/>
            <person name="Haynes E."/>
            <person name="Elpinstone J.G."/>
            <person name="Noble R."/>
            <person name="Van Der Wolf J."/>
        </authorList>
    </citation>
    <scope>NUCLEOTIDE SEQUENCE [LARGE SCALE GENOMIC DNA]</scope>
    <source>
        <strain evidence="11 12">B7002</strain>
    </source>
</reference>
<dbReference type="Proteomes" id="UP000560470">
    <property type="component" value="Unassembled WGS sequence"/>
</dbReference>
<dbReference type="InterPro" id="IPR026891">
    <property type="entry name" value="Fn3-like"/>
</dbReference>
<dbReference type="InterPro" id="IPR050288">
    <property type="entry name" value="Cellulose_deg_GH3"/>
</dbReference>
<keyword evidence="3" id="KW-0119">Carbohydrate metabolism</keyword>
<dbReference type="PROSITE" id="PS00775">
    <property type="entry name" value="GLYCOSYL_HYDROL_F3"/>
    <property type="match status" value="1"/>
</dbReference>
<evidence type="ECO:0000256" key="4">
    <source>
        <dbReference type="ARBA" id="ARBA00023295"/>
    </source>
</evidence>
<dbReference type="InterPro" id="IPR036962">
    <property type="entry name" value="Glyco_hydro_3_N_sf"/>
</dbReference>
<evidence type="ECO:0000259" key="10">
    <source>
        <dbReference type="SMART" id="SM01217"/>
    </source>
</evidence>
<dbReference type="SMART" id="SM01217">
    <property type="entry name" value="Fn3_like"/>
    <property type="match status" value="1"/>
</dbReference>
<dbReference type="InterPro" id="IPR013783">
    <property type="entry name" value="Ig-like_fold"/>
</dbReference>
<evidence type="ECO:0000256" key="8">
    <source>
        <dbReference type="RuleBase" id="RU361161"/>
    </source>
</evidence>
<evidence type="ECO:0000256" key="5">
    <source>
        <dbReference type="ARBA" id="ARBA00031448"/>
    </source>
</evidence>
<dbReference type="SUPFAM" id="SSF52279">
    <property type="entry name" value="Beta-D-glucan exohydrolase, C-terminal domain"/>
    <property type="match status" value="1"/>
</dbReference>
<dbReference type="Pfam" id="PF01915">
    <property type="entry name" value="Glyco_hydro_3_C"/>
    <property type="match status" value="1"/>
</dbReference>
<dbReference type="Pfam" id="PF00933">
    <property type="entry name" value="Glyco_hydro_3"/>
    <property type="match status" value="1"/>
</dbReference>
<dbReference type="Gene3D" id="3.40.50.1700">
    <property type="entry name" value="Glycoside hydrolase family 3 C-terminal domain"/>
    <property type="match status" value="1"/>
</dbReference>
<protein>
    <recommendedName>
        <fullName evidence="7">Beta-D-glucoside glucohydrolase</fullName>
    </recommendedName>
    <alternativeName>
        <fullName evidence="5">Cellobiase</fullName>
    </alternativeName>
    <alternativeName>
        <fullName evidence="6">Gentiobiase</fullName>
    </alternativeName>
</protein>
<accession>A0A7Y7V5L7</accession>
<dbReference type="Gene3D" id="3.20.20.300">
    <property type="entry name" value="Glycoside hydrolase, family 3, N-terminal domain"/>
    <property type="match status" value="1"/>
</dbReference>
<dbReference type="AlphaFoldDB" id="A0A7Y7V5L7"/>
<dbReference type="Gene3D" id="2.60.40.10">
    <property type="entry name" value="Immunoglobulins"/>
    <property type="match status" value="1"/>
</dbReference>
<feature type="domain" description="Fibronectin type III-like" evidence="10">
    <location>
        <begin position="655"/>
        <end position="724"/>
    </location>
</feature>
<dbReference type="InterPro" id="IPR001764">
    <property type="entry name" value="Glyco_hydro_3_N"/>
</dbReference>
<dbReference type="Pfam" id="PF14310">
    <property type="entry name" value="Fn3-like"/>
    <property type="match status" value="1"/>
</dbReference>
<evidence type="ECO:0000256" key="1">
    <source>
        <dbReference type="ARBA" id="ARBA00005336"/>
    </source>
</evidence>
<evidence type="ECO:0000256" key="6">
    <source>
        <dbReference type="ARBA" id="ARBA00032194"/>
    </source>
</evidence>
<dbReference type="GO" id="GO:0008422">
    <property type="term" value="F:beta-glucosidase activity"/>
    <property type="evidence" value="ECO:0007669"/>
    <property type="project" value="UniProtKB-ARBA"/>
</dbReference>
<comment type="similarity">
    <text evidence="1 8">Belongs to the glycosyl hydrolase 3 family.</text>
</comment>
<keyword evidence="4 8" id="KW-0326">Glycosidase</keyword>
<evidence type="ECO:0000313" key="11">
    <source>
        <dbReference type="EMBL" id="NVZ55592.1"/>
    </source>
</evidence>
<name>A0A7Y7V5L7_9PSED</name>
<evidence type="ECO:0000256" key="9">
    <source>
        <dbReference type="SAM" id="SignalP"/>
    </source>
</evidence>